<evidence type="ECO:0000256" key="4">
    <source>
        <dbReference type="ARBA" id="ARBA00023136"/>
    </source>
</evidence>
<organism evidence="8 9">
    <name type="scientific">Streptomyces humidus</name>
    <dbReference type="NCBI Taxonomy" id="52259"/>
    <lineage>
        <taxon>Bacteria</taxon>
        <taxon>Bacillati</taxon>
        <taxon>Actinomycetota</taxon>
        <taxon>Actinomycetes</taxon>
        <taxon>Kitasatosporales</taxon>
        <taxon>Streptomycetaceae</taxon>
        <taxon>Streptomyces</taxon>
    </lineage>
</organism>
<keyword evidence="2 6" id="KW-0812">Transmembrane</keyword>
<reference evidence="8" key="2">
    <citation type="submission" date="2020-09" db="EMBL/GenBank/DDBJ databases">
        <authorList>
            <person name="Sun Q."/>
            <person name="Ohkuma M."/>
        </authorList>
    </citation>
    <scope>NUCLEOTIDE SEQUENCE</scope>
    <source>
        <strain evidence="8">JCM 4386</strain>
    </source>
</reference>
<sequence length="540" mass="56828">MLYADGMTQLGIGDQPPSADTQQGPQPGPQPVYDGSRRLMGKNQVILVSLSCLTSLLLALLDVNIVSAVSWKMVADLDPVHGISRLPWLTTCYALADCIVVPLYGKLSDAHGPKPVFLFSLGTFLVGSCLCGVAQSMTQLIVFRTVQGIGAGGLTAVALIIMGVLFRSDADDLDGATSSKTAFGAVMFGVGLALGPTLGGFVADSLNWRWVFYINLPFGVAAFAVVATMLRLPRRTQRRRVDFVGAALIAGTAAAALLVADWGGKRYAWDSATVLSLSAAGALMLGGFVWRISTADEPLISLALLRNPMFRIMMPISLIGGLALAGGLFYVGGYLQIGRGLSPSRAGLLTLCMACGLILSALVGRWIIRLFGKFKYLLTASGIIQAAVLFCFSGLGDHTDFVLIGIGMAVIGVALGQSLGLALLFTQNNVELDDIGIATTSLRFSQQLGTAFGFALFSTVVTRFLAGHLTGRAGAANVNGELDTGVLAQLTPEQHDSAVHTFVQATNLVFFISAFLVLVPSVLSLFIREKSQRELAATAG</sequence>
<keyword evidence="3 6" id="KW-1133">Transmembrane helix</keyword>
<feature type="transmembrane region" description="Helical" evidence="6">
    <location>
        <begin position="312"/>
        <end position="334"/>
    </location>
</feature>
<name>A0A918L5U7_9ACTN</name>
<feature type="transmembrane region" description="Helical" evidence="6">
    <location>
        <begin position="401"/>
        <end position="426"/>
    </location>
</feature>
<evidence type="ECO:0000313" key="8">
    <source>
        <dbReference type="EMBL" id="GGS05658.1"/>
    </source>
</evidence>
<dbReference type="Proteomes" id="UP000606194">
    <property type="component" value="Unassembled WGS sequence"/>
</dbReference>
<dbReference type="Pfam" id="PF07690">
    <property type="entry name" value="MFS_1"/>
    <property type="match status" value="1"/>
</dbReference>
<dbReference type="InterPro" id="IPR020846">
    <property type="entry name" value="MFS_dom"/>
</dbReference>
<dbReference type="PANTHER" id="PTHR23501:SF197">
    <property type="entry name" value="COMD"/>
    <property type="match status" value="1"/>
</dbReference>
<dbReference type="InterPro" id="IPR011701">
    <property type="entry name" value="MFS"/>
</dbReference>
<feature type="transmembrane region" description="Helical" evidence="6">
    <location>
        <begin position="141"/>
        <end position="166"/>
    </location>
</feature>
<proteinExistence type="predicted"/>
<feature type="transmembrane region" description="Helical" evidence="6">
    <location>
        <begin position="346"/>
        <end position="364"/>
    </location>
</feature>
<evidence type="ECO:0000256" key="6">
    <source>
        <dbReference type="SAM" id="Phobius"/>
    </source>
</evidence>
<keyword evidence="4 6" id="KW-0472">Membrane</keyword>
<protein>
    <recommendedName>
        <fullName evidence="7">Major facilitator superfamily (MFS) profile domain-containing protein</fullName>
    </recommendedName>
</protein>
<feature type="transmembrane region" description="Helical" evidence="6">
    <location>
        <begin position="242"/>
        <end position="260"/>
    </location>
</feature>
<feature type="transmembrane region" description="Helical" evidence="6">
    <location>
        <begin position="210"/>
        <end position="230"/>
    </location>
</feature>
<feature type="transmembrane region" description="Helical" evidence="6">
    <location>
        <begin position="45"/>
        <end position="66"/>
    </location>
</feature>
<feature type="transmembrane region" description="Helical" evidence="6">
    <location>
        <begin position="447"/>
        <end position="466"/>
    </location>
</feature>
<dbReference type="SUPFAM" id="SSF103473">
    <property type="entry name" value="MFS general substrate transporter"/>
    <property type="match status" value="1"/>
</dbReference>
<dbReference type="PANTHER" id="PTHR23501">
    <property type="entry name" value="MAJOR FACILITATOR SUPERFAMILY"/>
    <property type="match status" value="1"/>
</dbReference>
<feature type="transmembrane region" description="Helical" evidence="6">
    <location>
        <begin position="116"/>
        <end position="135"/>
    </location>
</feature>
<dbReference type="Gene3D" id="1.20.1720.10">
    <property type="entry name" value="Multidrug resistance protein D"/>
    <property type="match status" value="1"/>
</dbReference>
<keyword evidence="9" id="KW-1185">Reference proteome</keyword>
<feature type="transmembrane region" description="Helical" evidence="6">
    <location>
        <begin position="272"/>
        <end position="292"/>
    </location>
</feature>
<comment type="subcellular location">
    <subcellularLocation>
        <location evidence="1">Cell membrane</location>
        <topology evidence="1">Multi-pass membrane protein</topology>
    </subcellularLocation>
</comment>
<dbReference type="Gene3D" id="1.20.1250.20">
    <property type="entry name" value="MFS general substrate transporter like domains"/>
    <property type="match status" value="1"/>
</dbReference>
<dbReference type="EMBL" id="BMTL01000022">
    <property type="protein sequence ID" value="GGS05658.1"/>
    <property type="molecule type" value="Genomic_DNA"/>
</dbReference>
<feature type="transmembrane region" description="Helical" evidence="6">
    <location>
        <begin position="508"/>
        <end position="527"/>
    </location>
</feature>
<evidence type="ECO:0000313" key="9">
    <source>
        <dbReference type="Proteomes" id="UP000606194"/>
    </source>
</evidence>
<evidence type="ECO:0000256" key="3">
    <source>
        <dbReference type="ARBA" id="ARBA00022989"/>
    </source>
</evidence>
<gene>
    <name evidence="8" type="ORF">GCM10010269_50700</name>
</gene>
<evidence type="ECO:0000256" key="1">
    <source>
        <dbReference type="ARBA" id="ARBA00004651"/>
    </source>
</evidence>
<evidence type="ECO:0000256" key="2">
    <source>
        <dbReference type="ARBA" id="ARBA00022692"/>
    </source>
</evidence>
<dbReference type="InterPro" id="IPR036259">
    <property type="entry name" value="MFS_trans_sf"/>
</dbReference>
<feature type="transmembrane region" description="Helical" evidence="6">
    <location>
        <begin position="376"/>
        <end position="395"/>
    </location>
</feature>
<comment type="caution">
    <text evidence="8">The sequence shown here is derived from an EMBL/GenBank/DDBJ whole genome shotgun (WGS) entry which is preliminary data.</text>
</comment>
<evidence type="ECO:0000256" key="5">
    <source>
        <dbReference type="SAM" id="MobiDB-lite"/>
    </source>
</evidence>
<dbReference type="GO" id="GO:0005886">
    <property type="term" value="C:plasma membrane"/>
    <property type="evidence" value="ECO:0007669"/>
    <property type="project" value="UniProtKB-SubCell"/>
</dbReference>
<accession>A0A918L5U7</accession>
<dbReference type="AlphaFoldDB" id="A0A918L5U7"/>
<dbReference type="GO" id="GO:0022857">
    <property type="term" value="F:transmembrane transporter activity"/>
    <property type="evidence" value="ECO:0007669"/>
    <property type="project" value="InterPro"/>
</dbReference>
<feature type="domain" description="Major facilitator superfamily (MFS) profile" evidence="7">
    <location>
        <begin position="48"/>
        <end position="532"/>
    </location>
</feature>
<dbReference type="PROSITE" id="PS50850">
    <property type="entry name" value="MFS"/>
    <property type="match status" value="1"/>
</dbReference>
<feature type="region of interest" description="Disordered" evidence="5">
    <location>
        <begin position="12"/>
        <end position="32"/>
    </location>
</feature>
<feature type="transmembrane region" description="Helical" evidence="6">
    <location>
        <begin position="86"/>
        <end position="104"/>
    </location>
</feature>
<evidence type="ECO:0000259" key="7">
    <source>
        <dbReference type="PROSITE" id="PS50850"/>
    </source>
</evidence>
<feature type="transmembrane region" description="Helical" evidence="6">
    <location>
        <begin position="178"/>
        <end position="198"/>
    </location>
</feature>
<reference evidence="8" key="1">
    <citation type="journal article" date="2014" name="Int. J. Syst. Evol. Microbiol.">
        <title>Complete genome sequence of Corynebacterium casei LMG S-19264T (=DSM 44701T), isolated from a smear-ripened cheese.</title>
        <authorList>
            <consortium name="US DOE Joint Genome Institute (JGI-PGF)"/>
            <person name="Walter F."/>
            <person name="Albersmeier A."/>
            <person name="Kalinowski J."/>
            <person name="Ruckert C."/>
        </authorList>
    </citation>
    <scope>NUCLEOTIDE SEQUENCE</scope>
    <source>
        <strain evidence="8">JCM 4386</strain>
    </source>
</reference>